<evidence type="ECO:0000256" key="3">
    <source>
        <dbReference type="ARBA" id="ARBA00022475"/>
    </source>
</evidence>
<evidence type="ECO:0000313" key="10">
    <source>
        <dbReference type="Proteomes" id="UP000067683"/>
    </source>
</evidence>
<dbReference type="InterPro" id="IPR018076">
    <property type="entry name" value="T2SS_GspF_dom"/>
</dbReference>
<dbReference type="OrthoDB" id="1638902at2"/>
<proteinExistence type="inferred from homology"/>
<dbReference type="PANTHER" id="PTHR30012:SF0">
    <property type="entry name" value="TYPE II SECRETION SYSTEM PROTEIN F-RELATED"/>
    <property type="match status" value="1"/>
</dbReference>
<dbReference type="InterPro" id="IPR042094">
    <property type="entry name" value="T2SS_GspF_sf"/>
</dbReference>
<protein>
    <submittedName>
        <fullName evidence="9">Competence protein ComG</fullName>
    </submittedName>
</protein>
<reference evidence="9" key="1">
    <citation type="submission" date="2016-01" db="EMBL/GenBank/DDBJ databases">
        <title>Complete genome of Planococcus rifietoensis type strain M8.</title>
        <authorList>
            <person name="See-Too W.S."/>
        </authorList>
    </citation>
    <scope>NUCLEOTIDE SEQUENCE [LARGE SCALE GENOMIC DNA]</scope>
    <source>
        <strain evidence="9">M8</strain>
    </source>
</reference>
<evidence type="ECO:0000256" key="7">
    <source>
        <dbReference type="SAM" id="Phobius"/>
    </source>
</evidence>
<feature type="domain" description="Type II secretion system protein GspF" evidence="8">
    <location>
        <begin position="20"/>
        <end position="140"/>
    </location>
</feature>
<keyword evidence="5 7" id="KW-1133">Transmembrane helix</keyword>
<dbReference type="PANTHER" id="PTHR30012">
    <property type="entry name" value="GENERAL SECRETION PATHWAY PROTEIN"/>
    <property type="match status" value="1"/>
</dbReference>
<dbReference type="Gene3D" id="1.20.81.30">
    <property type="entry name" value="Type II secretion system (T2SS), domain F"/>
    <property type="match status" value="2"/>
</dbReference>
<dbReference type="PRINTS" id="PR00812">
    <property type="entry name" value="BCTERIALGSPF"/>
</dbReference>
<sequence length="347" mass="38708">MRFIPVSSSRRLPFRERAQFLTRLSVLMSEGYLFPVAMTLLLPMHTERVDEALAGMDRILKGGGNAAEVLKFLGFRERVLFPVEIAEFHGRLGEAIHGIAAGFKRTEEVQKKLRNILVYPVSLLILTAALFMFFRTNYVPNLTALMSSLQHGEDGEGVPVYLLRIPDMAIAVFTAAAVIIIGFRGYIKRLPAERQIALLIKLPVVGPAMRLYWSQLASRELGTLLHSGISLQEALKLLRMQRHHPVISQIAESLHDEVKTGIALSVAVGRHDFAANDMAAFIRHGEATGMLGKELMLYSDVLLDRIELQAQRSLKIIQPSFFVLIAVCIVAAYLAILLPMYNLVHTI</sequence>
<comment type="subcellular location">
    <subcellularLocation>
        <location evidence="1">Cell membrane</location>
        <topology evidence="1">Multi-pass membrane protein</topology>
    </subcellularLocation>
</comment>
<dbReference type="RefSeq" id="WP_058380893.1">
    <property type="nucleotide sequence ID" value="NZ_CP013659.2"/>
</dbReference>
<feature type="transmembrane region" description="Helical" evidence="7">
    <location>
        <begin position="116"/>
        <end position="134"/>
    </location>
</feature>
<dbReference type="Proteomes" id="UP000067683">
    <property type="component" value="Chromosome"/>
</dbReference>
<dbReference type="NCBIfam" id="NF041012">
    <property type="entry name" value="T4P_ComGB"/>
    <property type="match status" value="1"/>
</dbReference>
<dbReference type="GO" id="GO:0005886">
    <property type="term" value="C:plasma membrane"/>
    <property type="evidence" value="ECO:0007669"/>
    <property type="project" value="UniProtKB-SubCell"/>
</dbReference>
<evidence type="ECO:0000259" key="8">
    <source>
        <dbReference type="Pfam" id="PF00482"/>
    </source>
</evidence>
<evidence type="ECO:0000256" key="1">
    <source>
        <dbReference type="ARBA" id="ARBA00004651"/>
    </source>
</evidence>
<feature type="domain" description="Type II secretion system protein GspF" evidence="8">
    <location>
        <begin position="218"/>
        <end position="339"/>
    </location>
</feature>
<gene>
    <name evidence="9" type="ORF">AUC31_02445</name>
</gene>
<evidence type="ECO:0000256" key="2">
    <source>
        <dbReference type="ARBA" id="ARBA00005745"/>
    </source>
</evidence>
<organism evidence="9 10">
    <name type="scientific">Planococcus rifietoensis</name>
    <dbReference type="NCBI Taxonomy" id="200991"/>
    <lineage>
        <taxon>Bacteria</taxon>
        <taxon>Bacillati</taxon>
        <taxon>Bacillota</taxon>
        <taxon>Bacilli</taxon>
        <taxon>Bacillales</taxon>
        <taxon>Caryophanaceae</taxon>
        <taxon>Planococcus</taxon>
    </lineage>
</organism>
<name>A0A0U2N3F3_9BACL</name>
<dbReference type="InterPro" id="IPR047692">
    <property type="entry name" value="T4P_ComGB"/>
</dbReference>
<dbReference type="EMBL" id="CP013659">
    <property type="protein sequence ID" value="ALS74185.1"/>
    <property type="molecule type" value="Genomic_DNA"/>
</dbReference>
<evidence type="ECO:0000256" key="5">
    <source>
        <dbReference type="ARBA" id="ARBA00022989"/>
    </source>
</evidence>
<dbReference type="AlphaFoldDB" id="A0A0U2N3F3"/>
<evidence type="ECO:0000256" key="4">
    <source>
        <dbReference type="ARBA" id="ARBA00022692"/>
    </source>
</evidence>
<feature type="transmembrane region" description="Helical" evidence="7">
    <location>
        <begin position="321"/>
        <end position="341"/>
    </location>
</feature>
<keyword evidence="4 7" id="KW-0812">Transmembrane</keyword>
<evidence type="ECO:0000256" key="6">
    <source>
        <dbReference type="ARBA" id="ARBA00023136"/>
    </source>
</evidence>
<keyword evidence="3" id="KW-1003">Cell membrane</keyword>
<dbReference type="STRING" id="200991.AUC31_02445"/>
<dbReference type="Pfam" id="PF00482">
    <property type="entry name" value="T2SSF"/>
    <property type="match status" value="2"/>
</dbReference>
<dbReference type="InterPro" id="IPR003004">
    <property type="entry name" value="GspF/PilC"/>
</dbReference>
<keyword evidence="6 7" id="KW-0472">Membrane</keyword>
<feature type="transmembrane region" description="Helical" evidence="7">
    <location>
        <begin position="168"/>
        <end position="187"/>
    </location>
</feature>
<keyword evidence="10" id="KW-1185">Reference proteome</keyword>
<evidence type="ECO:0000313" key="9">
    <source>
        <dbReference type="EMBL" id="ALS74185.1"/>
    </source>
</evidence>
<dbReference type="KEGG" id="prt:AUC31_02445"/>
<accession>A0A0U2N3F3</accession>
<comment type="similarity">
    <text evidence="2">Belongs to the GSP F family.</text>
</comment>